<evidence type="ECO:0000313" key="3">
    <source>
        <dbReference type="Proteomes" id="UP001146120"/>
    </source>
</evidence>
<dbReference type="SUPFAM" id="SSF51735">
    <property type="entry name" value="NAD(P)-binding Rossmann-fold domains"/>
    <property type="match status" value="1"/>
</dbReference>
<dbReference type="AlphaFoldDB" id="A0AAV2YID3"/>
<protein>
    <recommendedName>
        <fullName evidence="1">NmrA-like domain-containing protein</fullName>
    </recommendedName>
</protein>
<dbReference type="InterPro" id="IPR036291">
    <property type="entry name" value="NAD(P)-bd_dom_sf"/>
</dbReference>
<dbReference type="Gene3D" id="3.40.50.720">
    <property type="entry name" value="NAD(P)-binding Rossmann-like Domain"/>
    <property type="match status" value="1"/>
</dbReference>
<reference evidence="2" key="2">
    <citation type="journal article" date="2023" name="Microbiol Resour">
        <title>Decontamination and Annotation of the Draft Genome Sequence of the Oomycete Lagenidium giganteum ARSEF 373.</title>
        <authorList>
            <person name="Morgan W.R."/>
            <person name="Tartar A."/>
        </authorList>
    </citation>
    <scope>NUCLEOTIDE SEQUENCE</scope>
    <source>
        <strain evidence="2">ARSEF 373</strain>
    </source>
</reference>
<dbReference type="Proteomes" id="UP001146120">
    <property type="component" value="Unassembled WGS sequence"/>
</dbReference>
<dbReference type="Pfam" id="PF05368">
    <property type="entry name" value="NmrA"/>
    <property type="match status" value="1"/>
</dbReference>
<dbReference type="Gene3D" id="3.90.25.10">
    <property type="entry name" value="UDP-galactose 4-epimerase, domain 1"/>
    <property type="match status" value="1"/>
</dbReference>
<dbReference type="InterPro" id="IPR008030">
    <property type="entry name" value="NmrA-like"/>
</dbReference>
<sequence>MTTKRVLVPLTKGAWINSAVLQAAVKAIQPSAKVRLRVAVASDAHPHDVQAVRALRQQFPHVLPEPEMEVDLAKPKDTAHALEGCDSMLLSTGVDNWKVLEMERALLEGAKGTGVNHVVKVSCPSGMIGNKSGAGLAQMHARIEQEVREQGFAHAQFVRPNTSMQAFLRGRWFEMVCGRTLSVSVKNGAVAFVDERDVAESVCKLLLQKPPQGTDEFDLTGPEALTFERVAKLLTQGIGQNVRYSYFPLWAVQPAMWIKGARPESIMALIEEAKALEYGAEGTVTSTVSELLGKPARSFEDFAKENAKSWPLASFK</sequence>
<dbReference type="PANTHER" id="PTHR43162">
    <property type="match status" value="1"/>
</dbReference>
<dbReference type="InterPro" id="IPR051604">
    <property type="entry name" value="Ergot_Alk_Oxidoreductase"/>
</dbReference>
<name>A0AAV2YID3_9STRA</name>
<evidence type="ECO:0000313" key="2">
    <source>
        <dbReference type="EMBL" id="DAZ93043.1"/>
    </source>
</evidence>
<comment type="caution">
    <text evidence="2">The sequence shown here is derived from an EMBL/GenBank/DDBJ whole genome shotgun (WGS) entry which is preliminary data.</text>
</comment>
<reference evidence="2" key="1">
    <citation type="submission" date="2022-11" db="EMBL/GenBank/DDBJ databases">
        <authorList>
            <person name="Morgan W.R."/>
            <person name="Tartar A."/>
        </authorList>
    </citation>
    <scope>NUCLEOTIDE SEQUENCE</scope>
    <source>
        <strain evidence="2">ARSEF 373</strain>
    </source>
</reference>
<gene>
    <name evidence="2" type="ORF">N0F65_007386</name>
</gene>
<feature type="domain" description="NmrA-like" evidence="1">
    <location>
        <begin position="71"/>
        <end position="292"/>
    </location>
</feature>
<dbReference type="PANTHER" id="PTHR43162:SF1">
    <property type="entry name" value="PRESTALK A DIFFERENTIATION PROTEIN A"/>
    <property type="match status" value="1"/>
</dbReference>
<accession>A0AAV2YID3</accession>
<dbReference type="EMBL" id="DAKRPA010000351">
    <property type="protein sequence ID" value="DAZ93043.1"/>
    <property type="molecule type" value="Genomic_DNA"/>
</dbReference>
<organism evidence="2 3">
    <name type="scientific">Lagenidium giganteum</name>
    <dbReference type="NCBI Taxonomy" id="4803"/>
    <lineage>
        <taxon>Eukaryota</taxon>
        <taxon>Sar</taxon>
        <taxon>Stramenopiles</taxon>
        <taxon>Oomycota</taxon>
        <taxon>Peronosporomycetes</taxon>
        <taxon>Pythiales</taxon>
        <taxon>Pythiaceae</taxon>
    </lineage>
</organism>
<evidence type="ECO:0000259" key="1">
    <source>
        <dbReference type="Pfam" id="PF05368"/>
    </source>
</evidence>
<keyword evidence="3" id="KW-1185">Reference proteome</keyword>
<proteinExistence type="predicted"/>